<dbReference type="GO" id="GO:0016811">
    <property type="term" value="F:hydrolase activity, acting on carbon-nitrogen (but not peptide) bonds, in linear amides"/>
    <property type="evidence" value="ECO:0007669"/>
    <property type="project" value="TreeGrafter"/>
</dbReference>
<reference evidence="7" key="1">
    <citation type="submission" date="2017-09" db="EMBL/GenBank/DDBJ databases">
        <authorList>
            <person name="Varghese N."/>
            <person name="Submissions S."/>
        </authorList>
    </citation>
    <scope>NUCLEOTIDE SEQUENCE [LARGE SCALE GENOMIC DNA]</scope>
    <source>
        <strain evidence="7">DSM 15103</strain>
    </source>
</reference>
<dbReference type="PANTHER" id="PTHR35005">
    <property type="entry name" value="3-DEHYDRO-SCYLLO-INOSOSE HYDROLASE"/>
    <property type="match status" value="1"/>
</dbReference>
<dbReference type="Pfam" id="PF02633">
    <property type="entry name" value="Creatininase"/>
    <property type="match status" value="1"/>
</dbReference>
<dbReference type="InterPro" id="IPR024087">
    <property type="entry name" value="Creatininase-like_sf"/>
</dbReference>
<dbReference type="GO" id="GO:0046872">
    <property type="term" value="F:metal ion binding"/>
    <property type="evidence" value="ECO:0007669"/>
    <property type="project" value="UniProtKB-KW"/>
</dbReference>
<dbReference type="OrthoDB" id="9801445at2"/>
<dbReference type="EMBL" id="OBEI01000009">
    <property type="protein sequence ID" value="SNZ10125.1"/>
    <property type="molecule type" value="Genomic_DNA"/>
</dbReference>
<dbReference type="SUPFAM" id="SSF102215">
    <property type="entry name" value="Creatininase"/>
    <property type="match status" value="1"/>
</dbReference>
<dbReference type="PANTHER" id="PTHR35005:SF1">
    <property type="entry name" value="2-AMINO-5-FORMYLAMINO-6-RIBOSYLAMINOPYRIMIDIN-4(3H)-ONE 5'-MONOPHOSPHATE DEFORMYLASE"/>
    <property type="match status" value="1"/>
</dbReference>
<proteinExistence type="inferred from homology"/>
<sequence>MMLLENMSYVEVEAYLVEKDIVIVPVGSTEQHSPYGLIGTDFITAEAIAREVGRRLDIIVAPTINYGMSQHHMGFKGTVTLSPETMVRFIKDITQSFLDHGFRRIVFINGHGGNIEPVRTAFSQLKYENKKGIFEIISWFLLPEVQEIERDIFEDKNGLHATPSEVSITKYLRPEAFKTKPTEKKKITKNKIYFPLSREEFKKAYPDGRMESAPWLAKEKYGKLIIEEAVRAISSRIRGILKLKIL</sequence>
<evidence type="ECO:0000256" key="2">
    <source>
        <dbReference type="ARBA" id="ARBA00022723"/>
    </source>
</evidence>
<dbReference type="Proteomes" id="UP000219036">
    <property type="component" value="Unassembled WGS sequence"/>
</dbReference>
<dbReference type="InterPro" id="IPR003785">
    <property type="entry name" value="Creatininase/forma_Hydrolase"/>
</dbReference>
<evidence type="ECO:0000256" key="4">
    <source>
        <dbReference type="ARBA" id="ARBA00022833"/>
    </source>
</evidence>
<dbReference type="AlphaFoldDB" id="A0A285NKY7"/>
<comment type="cofactor">
    <cofactor evidence="1">
        <name>Zn(2+)</name>
        <dbReference type="ChEBI" id="CHEBI:29105"/>
    </cofactor>
</comment>
<keyword evidence="7" id="KW-1185">Reference proteome</keyword>
<evidence type="ECO:0000256" key="5">
    <source>
        <dbReference type="ARBA" id="ARBA00024029"/>
    </source>
</evidence>
<keyword evidence="4" id="KW-0862">Zinc</keyword>
<organism evidence="6 7">
    <name type="scientific">Persephonella hydrogeniphila</name>
    <dbReference type="NCBI Taxonomy" id="198703"/>
    <lineage>
        <taxon>Bacteria</taxon>
        <taxon>Pseudomonadati</taxon>
        <taxon>Aquificota</taxon>
        <taxon>Aquificia</taxon>
        <taxon>Aquificales</taxon>
        <taxon>Hydrogenothermaceae</taxon>
        <taxon>Persephonella</taxon>
    </lineage>
</organism>
<keyword evidence="3 6" id="KW-0378">Hydrolase</keyword>
<evidence type="ECO:0000313" key="7">
    <source>
        <dbReference type="Proteomes" id="UP000219036"/>
    </source>
</evidence>
<gene>
    <name evidence="6" type="ORF">SAMN06265182_1744</name>
</gene>
<dbReference type="RefSeq" id="WP_097000902.1">
    <property type="nucleotide sequence ID" value="NZ_OBEI01000009.1"/>
</dbReference>
<name>A0A285NKY7_9AQUI</name>
<keyword evidence="2" id="KW-0479">Metal-binding</keyword>
<comment type="similarity">
    <text evidence="5">Belongs to the creatininase superfamily.</text>
</comment>
<dbReference type="GO" id="GO:0009231">
    <property type="term" value="P:riboflavin biosynthetic process"/>
    <property type="evidence" value="ECO:0007669"/>
    <property type="project" value="TreeGrafter"/>
</dbReference>
<evidence type="ECO:0000313" key="6">
    <source>
        <dbReference type="EMBL" id="SNZ10125.1"/>
    </source>
</evidence>
<accession>A0A285NKY7</accession>
<dbReference type="Gene3D" id="3.40.50.10310">
    <property type="entry name" value="Creatininase"/>
    <property type="match status" value="1"/>
</dbReference>
<evidence type="ECO:0000256" key="1">
    <source>
        <dbReference type="ARBA" id="ARBA00001947"/>
    </source>
</evidence>
<protein>
    <submittedName>
        <fullName evidence="6">Creatinine amidohydrolase</fullName>
    </submittedName>
</protein>
<evidence type="ECO:0000256" key="3">
    <source>
        <dbReference type="ARBA" id="ARBA00022801"/>
    </source>
</evidence>